<dbReference type="Proteomes" id="UP000236728">
    <property type="component" value="Unassembled WGS sequence"/>
</dbReference>
<keyword evidence="2" id="KW-0472">Membrane</keyword>
<feature type="transmembrane region" description="Helical" evidence="2">
    <location>
        <begin position="331"/>
        <end position="349"/>
    </location>
</feature>
<dbReference type="AlphaFoldDB" id="A0A1H6A560"/>
<keyword evidence="4" id="KW-1185">Reference proteome</keyword>
<evidence type="ECO:0000313" key="4">
    <source>
        <dbReference type="Proteomes" id="UP000236728"/>
    </source>
</evidence>
<reference evidence="3 4" key="1">
    <citation type="submission" date="2016-10" db="EMBL/GenBank/DDBJ databases">
        <authorList>
            <person name="de Groot N.N."/>
        </authorList>
    </citation>
    <scope>NUCLEOTIDE SEQUENCE [LARGE SCALE GENOMIC DNA]</scope>
    <source>
        <strain evidence="3 4">DSM 22489</strain>
    </source>
</reference>
<protein>
    <submittedName>
        <fullName evidence="3">Uncharacterized protein</fullName>
    </submittedName>
</protein>
<feature type="transmembrane region" description="Helical" evidence="2">
    <location>
        <begin position="201"/>
        <end position="220"/>
    </location>
</feature>
<organism evidence="3 4">
    <name type="scientific">Bryocella elongata</name>
    <dbReference type="NCBI Taxonomy" id="863522"/>
    <lineage>
        <taxon>Bacteria</taxon>
        <taxon>Pseudomonadati</taxon>
        <taxon>Acidobacteriota</taxon>
        <taxon>Terriglobia</taxon>
        <taxon>Terriglobales</taxon>
        <taxon>Acidobacteriaceae</taxon>
        <taxon>Bryocella</taxon>
    </lineage>
</organism>
<dbReference type="EMBL" id="FNVA01000005">
    <property type="protein sequence ID" value="SEG43561.1"/>
    <property type="molecule type" value="Genomic_DNA"/>
</dbReference>
<feature type="transmembrane region" description="Helical" evidence="2">
    <location>
        <begin position="147"/>
        <end position="165"/>
    </location>
</feature>
<name>A0A1H6A560_9BACT</name>
<dbReference type="RefSeq" id="WP_103933802.1">
    <property type="nucleotide sequence ID" value="NZ_FNVA01000005.1"/>
</dbReference>
<sequence>MSGDPARAGWISAPIGNLAPRFRGAVIALATLAGSGYAAWKELHYRSPFYMADIWSYLSIARGNAAGLVQPFASRQLGPLIVRGLDALLHIDAHRGFEIEATASLLVLVGVLFALAGRSRAPWWVLVAIAVAPMMPDTMLGMVLPDLFYAALLAIFLILLERELWVAAALWMLPLMVARESTSLTLACLLLAAWRPLRLRGCLLAIASAAGGAGIVHYLSRSSPGNPQHLPESVYILLKVPWNTAQNLFGVELWNNINYGCGTPVWQHAFHLGSIHSVGFCGFNPALPRITLMAGLTEFGLLPLLAAFVLWRRRSRPAAPEARTEGYATMLRFATIYGTAYFLLGPLLGTGVPRLMGYAWPLFFVVLPSWIGESGQSSWVRSRRAIWAVPLFLAIHWAISWVYWQEVYLPEILLGWAVAAVLLTFWSRAETPAPGDDAASRSKALPADAPAGA</sequence>
<feature type="transmembrane region" description="Helical" evidence="2">
    <location>
        <begin position="22"/>
        <end position="40"/>
    </location>
</feature>
<feature type="transmembrane region" description="Helical" evidence="2">
    <location>
        <begin position="408"/>
        <end position="426"/>
    </location>
</feature>
<keyword evidence="2" id="KW-1133">Transmembrane helix</keyword>
<keyword evidence="2" id="KW-0812">Transmembrane</keyword>
<feature type="transmembrane region" description="Helical" evidence="2">
    <location>
        <begin position="290"/>
        <end position="311"/>
    </location>
</feature>
<proteinExistence type="predicted"/>
<dbReference type="OrthoDB" id="120611at2"/>
<evidence type="ECO:0000256" key="1">
    <source>
        <dbReference type="SAM" id="MobiDB-lite"/>
    </source>
</evidence>
<feature type="region of interest" description="Disordered" evidence="1">
    <location>
        <begin position="432"/>
        <end position="453"/>
    </location>
</feature>
<gene>
    <name evidence="3" type="ORF">SAMN05421819_2921</name>
</gene>
<feature type="transmembrane region" description="Helical" evidence="2">
    <location>
        <begin position="97"/>
        <end position="115"/>
    </location>
</feature>
<feature type="transmembrane region" description="Helical" evidence="2">
    <location>
        <begin position="355"/>
        <end position="372"/>
    </location>
</feature>
<accession>A0A1H6A560</accession>
<evidence type="ECO:0000256" key="2">
    <source>
        <dbReference type="SAM" id="Phobius"/>
    </source>
</evidence>
<feature type="transmembrane region" description="Helical" evidence="2">
    <location>
        <begin position="171"/>
        <end position="194"/>
    </location>
</feature>
<feature type="transmembrane region" description="Helical" evidence="2">
    <location>
        <begin position="384"/>
        <end position="402"/>
    </location>
</feature>
<evidence type="ECO:0000313" key="3">
    <source>
        <dbReference type="EMBL" id="SEG43561.1"/>
    </source>
</evidence>